<dbReference type="SUPFAM" id="SSF50199">
    <property type="entry name" value="Staphylococcal nuclease"/>
    <property type="match status" value="1"/>
</dbReference>
<dbReference type="SMART" id="SM00318">
    <property type="entry name" value="SNc"/>
    <property type="match status" value="1"/>
</dbReference>
<dbReference type="InterPro" id="IPR016071">
    <property type="entry name" value="Staphylococal_nuclease_OB-fold"/>
</dbReference>
<organism evidence="5 6">
    <name type="scientific">Acidovorax soli</name>
    <dbReference type="NCBI Taxonomy" id="592050"/>
    <lineage>
        <taxon>Bacteria</taxon>
        <taxon>Pseudomonadati</taxon>
        <taxon>Pseudomonadota</taxon>
        <taxon>Betaproteobacteria</taxon>
        <taxon>Burkholderiales</taxon>
        <taxon>Comamonadaceae</taxon>
        <taxon>Acidovorax</taxon>
    </lineage>
</organism>
<dbReference type="InterPro" id="IPR035437">
    <property type="entry name" value="SNase_OB-fold_sf"/>
</dbReference>
<evidence type="ECO:0000256" key="1">
    <source>
        <dbReference type="ARBA" id="ARBA00022722"/>
    </source>
</evidence>
<keyword evidence="2 5" id="KW-0255">Endonuclease</keyword>
<dbReference type="Proteomes" id="UP000575083">
    <property type="component" value="Unassembled WGS sequence"/>
</dbReference>
<name>A0A7X0PLL8_9BURK</name>
<keyword evidence="3" id="KW-0378">Hydrolase</keyword>
<dbReference type="Pfam" id="PF00565">
    <property type="entry name" value="SNase"/>
    <property type="match status" value="1"/>
</dbReference>
<feature type="domain" description="TNase-like" evidence="4">
    <location>
        <begin position="7"/>
        <end position="133"/>
    </location>
</feature>
<protein>
    <submittedName>
        <fullName evidence="5">Endonuclease YncB(Thermonuclease family)</fullName>
    </submittedName>
</protein>
<dbReference type="PANTHER" id="PTHR12302">
    <property type="entry name" value="EBNA2 BINDING PROTEIN P100"/>
    <property type="match status" value="1"/>
</dbReference>
<gene>
    <name evidence="5" type="ORF">HNP48_006812</name>
</gene>
<evidence type="ECO:0000259" key="4">
    <source>
        <dbReference type="PROSITE" id="PS50830"/>
    </source>
</evidence>
<dbReference type="RefSeq" id="WP_184865757.1">
    <property type="nucleotide sequence ID" value="NZ_JACHLK010000028.1"/>
</dbReference>
<keyword evidence="6" id="KW-1185">Reference proteome</keyword>
<dbReference type="PROSITE" id="PS50830">
    <property type="entry name" value="TNASE_3"/>
    <property type="match status" value="1"/>
</dbReference>
<evidence type="ECO:0000313" key="6">
    <source>
        <dbReference type="Proteomes" id="UP000575083"/>
    </source>
</evidence>
<proteinExistence type="predicted"/>
<dbReference type="GO" id="GO:0016787">
    <property type="term" value="F:hydrolase activity"/>
    <property type="evidence" value="ECO:0007669"/>
    <property type="project" value="UniProtKB-KW"/>
</dbReference>
<accession>A0A7X0PLL8</accession>
<reference evidence="5 6" key="1">
    <citation type="submission" date="2020-08" db="EMBL/GenBank/DDBJ databases">
        <title>Functional genomics of gut bacteria from endangered species of beetles.</title>
        <authorList>
            <person name="Carlos-Shanley C."/>
        </authorList>
    </citation>
    <scope>NUCLEOTIDE SEQUENCE [LARGE SCALE GENOMIC DNA]</scope>
    <source>
        <strain evidence="5 6">S00198</strain>
    </source>
</reference>
<comment type="caution">
    <text evidence="5">The sequence shown here is derived from an EMBL/GenBank/DDBJ whole genome shotgun (WGS) entry which is preliminary data.</text>
</comment>
<evidence type="ECO:0000256" key="2">
    <source>
        <dbReference type="ARBA" id="ARBA00022759"/>
    </source>
</evidence>
<dbReference type="Gene3D" id="2.40.50.90">
    <property type="match status" value="1"/>
</dbReference>
<keyword evidence="1" id="KW-0540">Nuclease</keyword>
<dbReference type="GO" id="GO:0004519">
    <property type="term" value="F:endonuclease activity"/>
    <property type="evidence" value="ECO:0007669"/>
    <property type="project" value="UniProtKB-KW"/>
</dbReference>
<evidence type="ECO:0000256" key="3">
    <source>
        <dbReference type="ARBA" id="ARBA00022801"/>
    </source>
</evidence>
<dbReference type="AlphaFoldDB" id="A0A7X0PLL8"/>
<evidence type="ECO:0000313" key="5">
    <source>
        <dbReference type="EMBL" id="MBB6564086.1"/>
    </source>
</evidence>
<sequence>MPVTTAATLLCLVVAINDGDSFRARCDGVARNEETSVAIRAIDAPEMRQPYGEASHKSLVNLCLIPQKVKLSNMAVDIHGRTVADVECQGKDAATEQLRAGMAWYDPKVGLGYEALADLQLRAQAAGRGLWVQNGPLPPWDWRATRKLKPTGPMAPSTARIP</sequence>
<dbReference type="EMBL" id="JACHLK010000028">
    <property type="protein sequence ID" value="MBB6564086.1"/>
    <property type="molecule type" value="Genomic_DNA"/>
</dbReference>
<dbReference type="PANTHER" id="PTHR12302:SF3">
    <property type="entry name" value="SERINE_THREONINE-PROTEIN KINASE 31"/>
    <property type="match status" value="1"/>
</dbReference>